<feature type="transmembrane region" description="Helical" evidence="10">
    <location>
        <begin position="274"/>
        <end position="292"/>
    </location>
</feature>
<keyword evidence="6 10" id="KW-1278">Translocase</keyword>
<comment type="subcellular location">
    <subcellularLocation>
        <location evidence="10">Cell membrane</location>
        <topology evidence="10">Multi-pass membrane protein</topology>
    </subcellularLocation>
</comment>
<dbReference type="PANTHER" id="PTHR30578:SF0">
    <property type="entry name" value="ION-TRANSLOCATING OXIDOREDUCTASE COMPLEX SUBUNIT D"/>
    <property type="match status" value="1"/>
</dbReference>
<keyword evidence="7 10" id="KW-0249">Electron transport</keyword>
<proteinExistence type="inferred from homology"/>
<feature type="modified residue" description="FMN phosphoryl threonine" evidence="10">
    <location>
        <position position="170"/>
    </location>
</feature>
<dbReference type="NCBIfam" id="TIGR01946">
    <property type="entry name" value="rnfD"/>
    <property type="match status" value="1"/>
</dbReference>
<dbReference type="Pfam" id="PF03116">
    <property type="entry name" value="NQR2_RnfD_RnfE"/>
    <property type="match status" value="1"/>
</dbReference>
<organism evidence="11 12">
    <name type="scientific">Herbinix luporum</name>
    <dbReference type="NCBI Taxonomy" id="1679721"/>
    <lineage>
        <taxon>Bacteria</taxon>
        <taxon>Bacillati</taxon>
        <taxon>Bacillota</taxon>
        <taxon>Clostridia</taxon>
        <taxon>Lachnospirales</taxon>
        <taxon>Lachnospiraceae</taxon>
        <taxon>Herbinix</taxon>
    </lineage>
</organism>
<reference evidence="12" key="1">
    <citation type="submission" date="2015-09" db="EMBL/GenBank/DDBJ databases">
        <authorList>
            <person name="Wibberg D."/>
        </authorList>
    </citation>
    <scope>NUCLEOTIDE SEQUENCE [LARGE SCALE GENOMIC DNA]</scope>
    <source>
        <strain evidence="12">SD1D</strain>
    </source>
</reference>
<keyword evidence="12" id="KW-1185">Reference proteome</keyword>
<feature type="transmembrane region" description="Helical" evidence="10">
    <location>
        <begin position="187"/>
        <end position="211"/>
    </location>
</feature>
<dbReference type="KEGG" id="hsd:SD1D_0285"/>
<keyword evidence="4 10" id="KW-0288">FMN</keyword>
<accession>A0A0K8J3E1</accession>
<evidence type="ECO:0000256" key="4">
    <source>
        <dbReference type="ARBA" id="ARBA00022643"/>
    </source>
</evidence>
<evidence type="ECO:0000256" key="9">
    <source>
        <dbReference type="ARBA" id="ARBA00023136"/>
    </source>
</evidence>
<dbReference type="Proteomes" id="UP000196053">
    <property type="component" value="Chromosome I"/>
</dbReference>
<evidence type="ECO:0000313" key="11">
    <source>
        <dbReference type="EMBL" id="CUH91838.1"/>
    </source>
</evidence>
<dbReference type="PANTHER" id="PTHR30578">
    <property type="entry name" value="ELECTRON TRANSPORT COMPLEX PROTEIN RNFD"/>
    <property type="match status" value="1"/>
</dbReference>
<dbReference type="HAMAP" id="MF_00462">
    <property type="entry name" value="RsxD_RnfD"/>
    <property type="match status" value="1"/>
</dbReference>
<keyword evidence="1 10" id="KW-0813">Transport</keyword>
<evidence type="ECO:0000256" key="1">
    <source>
        <dbReference type="ARBA" id="ARBA00022448"/>
    </source>
</evidence>
<keyword evidence="10" id="KW-1003">Cell membrane</keyword>
<feature type="transmembrane region" description="Helical" evidence="10">
    <location>
        <begin position="22"/>
        <end position="39"/>
    </location>
</feature>
<keyword evidence="2 10" id="KW-0597">Phosphoprotein</keyword>
<dbReference type="GO" id="GO:0022900">
    <property type="term" value="P:electron transport chain"/>
    <property type="evidence" value="ECO:0007669"/>
    <property type="project" value="UniProtKB-UniRule"/>
</dbReference>
<evidence type="ECO:0000256" key="7">
    <source>
        <dbReference type="ARBA" id="ARBA00022982"/>
    </source>
</evidence>
<evidence type="ECO:0000256" key="6">
    <source>
        <dbReference type="ARBA" id="ARBA00022967"/>
    </source>
</evidence>
<keyword evidence="5 10" id="KW-0812">Transmembrane</keyword>
<dbReference type="RefSeq" id="WP_058257267.1">
    <property type="nucleotide sequence ID" value="NZ_JANWKB010000047.1"/>
</dbReference>
<evidence type="ECO:0000256" key="8">
    <source>
        <dbReference type="ARBA" id="ARBA00022989"/>
    </source>
</evidence>
<feature type="transmembrane region" description="Helical" evidence="10">
    <location>
        <begin position="93"/>
        <end position="113"/>
    </location>
</feature>
<comment type="function">
    <text evidence="10">Part of a membrane-bound complex that couples electron transfer with translocation of ions across the membrane.</text>
</comment>
<keyword evidence="8 10" id="KW-1133">Transmembrane helix</keyword>
<dbReference type="EMBL" id="LN879430">
    <property type="protein sequence ID" value="CUH91838.1"/>
    <property type="molecule type" value="Genomic_DNA"/>
</dbReference>
<protein>
    <recommendedName>
        <fullName evidence="10">Ion-translocating oxidoreductase complex subunit D</fullName>
        <ecNumber evidence="10">7.-.-.-</ecNumber>
    </recommendedName>
    <alternativeName>
        <fullName evidence="10">Rnf electron transport complex subunit D</fullName>
    </alternativeName>
</protein>
<evidence type="ECO:0000256" key="5">
    <source>
        <dbReference type="ARBA" id="ARBA00022692"/>
    </source>
</evidence>
<feature type="transmembrane region" description="Helical" evidence="10">
    <location>
        <begin position="125"/>
        <end position="144"/>
    </location>
</feature>
<keyword evidence="3 10" id="KW-0285">Flavoprotein</keyword>
<dbReference type="InterPro" id="IPR004338">
    <property type="entry name" value="NqrB/RnfD"/>
</dbReference>
<dbReference type="GO" id="GO:0055085">
    <property type="term" value="P:transmembrane transport"/>
    <property type="evidence" value="ECO:0007669"/>
    <property type="project" value="InterPro"/>
</dbReference>
<name>A0A0K8J3E1_9FIRM</name>
<feature type="transmembrane region" description="Helical" evidence="10">
    <location>
        <begin position="218"/>
        <end position="237"/>
    </location>
</feature>
<feature type="transmembrane region" description="Helical" evidence="10">
    <location>
        <begin position="243"/>
        <end position="262"/>
    </location>
</feature>
<gene>
    <name evidence="10" type="primary">rnfD</name>
    <name evidence="11" type="ORF">SD1D_0285</name>
</gene>
<dbReference type="InterPro" id="IPR011303">
    <property type="entry name" value="RnfD_bac"/>
</dbReference>
<evidence type="ECO:0000256" key="3">
    <source>
        <dbReference type="ARBA" id="ARBA00022630"/>
    </source>
</evidence>
<dbReference type="EC" id="7.-.-.-" evidence="10"/>
<dbReference type="OrthoDB" id="9776359at2"/>
<dbReference type="AlphaFoldDB" id="A0A0K8J3E1"/>
<evidence type="ECO:0000256" key="10">
    <source>
        <dbReference type="HAMAP-Rule" id="MF_00462"/>
    </source>
</evidence>
<comment type="similarity">
    <text evidence="10">Belongs to the NqrB/RnfD family.</text>
</comment>
<dbReference type="GO" id="GO:0005886">
    <property type="term" value="C:plasma membrane"/>
    <property type="evidence" value="ECO:0007669"/>
    <property type="project" value="UniProtKB-SubCell"/>
</dbReference>
<keyword evidence="9 10" id="KW-0472">Membrane</keyword>
<comment type="subunit">
    <text evidence="10">The complex is composed of six subunits: RnfA, RnfB, RnfC, RnfD, RnfE and RnfG.</text>
</comment>
<evidence type="ECO:0000256" key="2">
    <source>
        <dbReference type="ARBA" id="ARBA00022553"/>
    </source>
</evidence>
<sequence length="331" mass="35133">MNDFYNVSAAPHIRSPITTKSIMQDVVIALIPASLFGIFNFGLRALLVILATVLSCVLTEYIYCRLMKKPVNPGDYSDVVTGLLLALNLPVDIPIWIAVLGGVFAILIVKMLFGGLGQNFMNPALAARVFLLISFPTKVASFALDKVTSPGIKDFLRDGALVLDGVSGATPLGQLKAGESVDLLKLFVGHVGGSIGETSTLALLIGAAYLLYRKVISLRIPLSYILSFAVFVLVFGGKGFDPNFILGQVLGGGLILGAFFMATDYVTSPATPKGQILFGIFLGIMTGLFRIVGNGVEGVSYAIILGNLLVPMIDNVTGPKTFGKERVKDGK</sequence>
<evidence type="ECO:0000313" key="12">
    <source>
        <dbReference type="Proteomes" id="UP000196053"/>
    </source>
</evidence>
<comment type="cofactor">
    <cofactor evidence="10">
        <name>FMN</name>
        <dbReference type="ChEBI" id="CHEBI:58210"/>
    </cofactor>
</comment>